<protein>
    <recommendedName>
        <fullName evidence="1">Heterokaryon incompatibility domain-containing protein</fullName>
    </recommendedName>
</protein>
<accession>A0A2J6PFI1</accession>
<dbReference type="InterPro" id="IPR052895">
    <property type="entry name" value="HetReg/Transcr_Mod"/>
</dbReference>
<feature type="non-terminal residue" evidence="2">
    <location>
        <position position="87"/>
    </location>
</feature>
<sequence length="87" mass="9800">IRLLLLLSGSGNEAICCELPTVKLKKEGKKKVPDYHALSYVWGGPQPTSQIYISGAPFEIRSNLFEALKQLRSTYFPRCLWDDAICL</sequence>
<dbReference type="OrthoDB" id="3600004at2759"/>
<dbReference type="Proteomes" id="UP000235672">
    <property type="component" value="Unassembled WGS sequence"/>
</dbReference>
<name>A0A2J6PFI1_9HELO</name>
<evidence type="ECO:0000313" key="2">
    <source>
        <dbReference type="EMBL" id="PMD12815.1"/>
    </source>
</evidence>
<keyword evidence="3" id="KW-1185">Reference proteome</keyword>
<reference evidence="2 3" key="1">
    <citation type="submission" date="2016-05" db="EMBL/GenBank/DDBJ databases">
        <title>A degradative enzymes factory behind the ericoid mycorrhizal symbiosis.</title>
        <authorList>
            <consortium name="DOE Joint Genome Institute"/>
            <person name="Martino E."/>
            <person name="Morin E."/>
            <person name="Grelet G."/>
            <person name="Kuo A."/>
            <person name="Kohler A."/>
            <person name="Daghino S."/>
            <person name="Barry K."/>
            <person name="Choi C."/>
            <person name="Cichocki N."/>
            <person name="Clum A."/>
            <person name="Copeland A."/>
            <person name="Hainaut M."/>
            <person name="Haridas S."/>
            <person name="Labutti K."/>
            <person name="Lindquist E."/>
            <person name="Lipzen A."/>
            <person name="Khouja H.-R."/>
            <person name="Murat C."/>
            <person name="Ohm R."/>
            <person name="Olson A."/>
            <person name="Spatafora J."/>
            <person name="Veneault-Fourrey C."/>
            <person name="Henrissat B."/>
            <person name="Grigoriev I."/>
            <person name="Martin F."/>
            <person name="Perotto S."/>
        </authorList>
    </citation>
    <scope>NUCLEOTIDE SEQUENCE [LARGE SCALE GENOMIC DNA]</scope>
    <source>
        <strain evidence="2 3">UAMH 7357</strain>
    </source>
</reference>
<dbReference type="PANTHER" id="PTHR24148:SF64">
    <property type="entry name" value="HETEROKARYON INCOMPATIBILITY DOMAIN-CONTAINING PROTEIN"/>
    <property type="match status" value="1"/>
</dbReference>
<dbReference type="AlphaFoldDB" id="A0A2J6PFI1"/>
<dbReference type="InterPro" id="IPR010730">
    <property type="entry name" value="HET"/>
</dbReference>
<evidence type="ECO:0000313" key="3">
    <source>
        <dbReference type="Proteomes" id="UP000235672"/>
    </source>
</evidence>
<feature type="domain" description="Heterokaryon incompatibility" evidence="1">
    <location>
        <begin position="35"/>
        <end position="86"/>
    </location>
</feature>
<dbReference type="Pfam" id="PF06985">
    <property type="entry name" value="HET"/>
    <property type="match status" value="1"/>
</dbReference>
<dbReference type="EMBL" id="KZ613542">
    <property type="protein sequence ID" value="PMD12815.1"/>
    <property type="molecule type" value="Genomic_DNA"/>
</dbReference>
<organism evidence="2 3">
    <name type="scientific">Hyaloscypha hepaticicola</name>
    <dbReference type="NCBI Taxonomy" id="2082293"/>
    <lineage>
        <taxon>Eukaryota</taxon>
        <taxon>Fungi</taxon>
        <taxon>Dikarya</taxon>
        <taxon>Ascomycota</taxon>
        <taxon>Pezizomycotina</taxon>
        <taxon>Leotiomycetes</taxon>
        <taxon>Helotiales</taxon>
        <taxon>Hyaloscyphaceae</taxon>
        <taxon>Hyaloscypha</taxon>
    </lineage>
</organism>
<proteinExistence type="predicted"/>
<evidence type="ECO:0000259" key="1">
    <source>
        <dbReference type="Pfam" id="PF06985"/>
    </source>
</evidence>
<dbReference type="PANTHER" id="PTHR24148">
    <property type="entry name" value="ANKYRIN REPEAT DOMAIN-CONTAINING PROTEIN 39 HOMOLOG-RELATED"/>
    <property type="match status" value="1"/>
</dbReference>
<gene>
    <name evidence="2" type="ORF">NA56DRAFT_556403</name>
</gene>
<feature type="non-terminal residue" evidence="2">
    <location>
        <position position="1"/>
    </location>
</feature>